<gene>
    <name evidence="2" type="ORF">WKV53_13960</name>
</gene>
<accession>A0ABU9AX51</accession>
<evidence type="ECO:0000313" key="2">
    <source>
        <dbReference type="EMBL" id="MEK7951617.1"/>
    </source>
</evidence>
<keyword evidence="1" id="KW-0472">Membrane</keyword>
<feature type="transmembrane region" description="Helical" evidence="1">
    <location>
        <begin position="100"/>
        <end position="125"/>
    </location>
</feature>
<evidence type="ECO:0000313" key="3">
    <source>
        <dbReference type="Proteomes" id="UP001371305"/>
    </source>
</evidence>
<evidence type="ECO:0000256" key="1">
    <source>
        <dbReference type="SAM" id="Phobius"/>
    </source>
</evidence>
<dbReference type="Proteomes" id="UP001371305">
    <property type="component" value="Unassembled WGS sequence"/>
</dbReference>
<keyword evidence="1" id="KW-0812">Transmembrane</keyword>
<proteinExistence type="predicted"/>
<name>A0ABU9AX51_9BACT</name>
<sequence length="145" mass="17158">MPPRPIHRWKSLWLGLIILLFLIWAWAKSRSHSDRICLFVQPGIIHFLRSRGGYLQWDCAYGHFSGPHPPLITFDSTSRPWNPGLLPAPLRYDEHPNRPYIIRVGIACWFITLLYLIPWLTFLAWRWQRHKPLLLDKSLSQIQPS</sequence>
<dbReference type="RefSeq" id="WP_341405255.1">
    <property type="nucleotide sequence ID" value="NZ_JBBUKT010000005.1"/>
</dbReference>
<protein>
    <submittedName>
        <fullName evidence="2">Uncharacterized protein</fullName>
    </submittedName>
</protein>
<keyword evidence="1" id="KW-1133">Transmembrane helix</keyword>
<dbReference type="EMBL" id="JBBUKT010000005">
    <property type="protein sequence ID" value="MEK7951617.1"/>
    <property type="molecule type" value="Genomic_DNA"/>
</dbReference>
<keyword evidence="3" id="KW-1185">Reference proteome</keyword>
<organism evidence="2 3">
    <name type="scientific">Luteolibacter soli</name>
    <dbReference type="NCBI Taxonomy" id="3135280"/>
    <lineage>
        <taxon>Bacteria</taxon>
        <taxon>Pseudomonadati</taxon>
        <taxon>Verrucomicrobiota</taxon>
        <taxon>Verrucomicrobiia</taxon>
        <taxon>Verrucomicrobiales</taxon>
        <taxon>Verrucomicrobiaceae</taxon>
        <taxon>Luteolibacter</taxon>
    </lineage>
</organism>
<reference evidence="2 3" key="1">
    <citation type="submission" date="2024-04" db="EMBL/GenBank/DDBJ databases">
        <title>Luteolibacter sp. isolated from soil.</title>
        <authorList>
            <person name="An J."/>
        </authorList>
    </citation>
    <scope>NUCLEOTIDE SEQUENCE [LARGE SCALE GENOMIC DNA]</scope>
    <source>
        <strain evidence="2 3">Y139</strain>
    </source>
</reference>
<comment type="caution">
    <text evidence="2">The sequence shown here is derived from an EMBL/GenBank/DDBJ whole genome shotgun (WGS) entry which is preliminary data.</text>
</comment>